<feature type="transmembrane region" description="Helical" evidence="3">
    <location>
        <begin position="60"/>
        <end position="78"/>
    </location>
</feature>
<accession>A0A516KC99</accession>
<dbReference type="KEGG" id="aqt:FN924_01420"/>
<dbReference type="OrthoDB" id="2450685at2"/>
<dbReference type="GO" id="GO:0016020">
    <property type="term" value="C:membrane"/>
    <property type="evidence" value="ECO:0007669"/>
    <property type="project" value="InterPro"/>
</dbReference>
<reference evidence="5 6" key="1">
    <citation type="submission" date="2019-07" db="EMBL/GenBank/DDBJ databases">
        <authorList>
            <person name="Li J."/>
        </authorList>
    </citation>
    <scope>NUCLEOTIDE SEQUENCE [LARGE SCALE GENOMIC DNA]</scope>
    <source>
        <strain evidence="5 6">TKL69</strain>
    </source>
</reference>
<evidence type="ECO:0000259" key="4">
    <source>
        <dbReference type="PROSITE" id="PS50111"/>
    </source>
</evidence>
<evidence type="ECO:0000313" key="6">
    <source>
        <dbReference type="Proteomes" id="UP000315215"/>
    </source>
</evidence>
<evidence type="ECO:0000256" key="2">
    <source>
        <dbReference type="PROSITE-ProRule" id="PRU00284"/>
    </source>
</evidence>
<sequence>MKKISTKIILLSLINSILVAIINVGASIIMRSGTSGAATPNTNTEAAEQMQSGFILPAPILWGLLISLIIGIVLSYFIGKAIEKPIVKVTEFAEKTADLDLSDSDKDLEKLLKIKDQTGSMARALYGTRKVLKDMAKELQTVSSTVTNQSDSLNKNTDENVNSITHVVTTIDQLAAGNSAQAETMNDISKTLSDVVNLIDEIAVKTSANAEQASHSIESIKEGQRSVDRQTKKMDETLHVSSEVTHSIHDLRSMINQVTGFVDIITSIAEQTNLLALNASIEAARAGESGRGFAVVADEIRKLAEETSKSASEITTIIEGTSDKTDLAVSNIEQSNQLVEEQRDALKITKEAFEKIKHMYEGIVEGFTQTAEAMKIVNGNSKTVSIQIQDITSQIEEFAASTEEISATGQEQLASTEIIANSAKELDELAIKLNDQINMFKIK</sequence>
<keyword evidence="3" id="KW-0812">Transmembrane</keyword>
<evidence type="ECO:0000313" key="5">
    <source>
        <dbReference type="EMBL" id="QDP38990.1"/>
    </source>
</evidence>
<feature type="transmembrane region" description="Helical" evidence="3">
    <location>
        <begin position="9"/>
        <end position="30"/>
    </location>
</feature>
<dbReference type="SUPFAM" id="SSF58104">
    <property type="entry name" value="Methyl-accepting chemotaxis protein (MCP) signaling domain"/>
    <property type="match status" value="1"/>
</dbReference>
<evidence type="ECO:0000256" key="3">
    <source>
        <dbReference type="SAM" id="Phobius"/>
    </source>
</evidence>
<dbReference type="PANTHER" id="PTHR32089:SF112">
    <property type="entry name" value="LYSOZYME-LIKE PROTEIN-RELATED"/>
    <property type="match status" value="1"/>
</dbReference>
<dbReference type="AlphaFoldDB" id="A0A516KC99"/>
<keyword evidence="3" id="KW-0472">Membrane</keyword>
<protein>
    <submittedName>
        <fullName evidence="5">Methyl-accepting chemotaxis protein</fullName>
    </submittedName>
</protein>
<organism evidence="5 6">
    <name type="scientific">Radiobacillus deserti</name>
    <dbReference type="NCBI Taxonomy" id="2594883"/>
    <lineage>
        <taxon>Bacteria</taxon>
        <taxon>Bacillati</taxon>
        <taxon>Bacillota</taxon>
        <taxon>Bacilli</taxon>
        <taxon>Bacillales</taxon>
        <taxon>Bacillaceae</taxon>
        <taxon>Radiobacillus</taxon>
    </lineage>
</organism>
<dbReference type="InterPro" id="IPR004089">
    <property type="entry name" value="MCPsignal_dom"/>
</dbReference>
<dbReference type="Gene3D" id="1.10.287.950">
    <property type="entry name" value="Methyl-accepting chemotaxis protein"/>
    <property type="match status" value="1"/>
</dbReference>
<keyword evidence="3" id="KW-1133">Transmembrane helix</keyword>
<feature type="domain" description="Methyl-accepting transducer" evidence="4">
    <location>
        <begin position="156"/>
        <end position="406"/>
    </location>
</feature>
<name>A0A516KC99_9BACI</name>
<keyword evidence="6" id="KW-1185">Reference proteome</keyword>
<dbReference type="PANTHER" id="PTHR32089">
    <property type="entry name" value="METHYL-ACCEPTING CHEMOTAXIS PROTEIN MCPB"/>
    <property type="match status" value="1"/>
</dbReference>
<evidence type="ECO:0000256" key="1">
    <source>
        <dbReference type="ARBA" id="ARBA00023224"/>
    </source>
</evidence>
<keyword evidence="1 2" id="KW-0807">Transducer</keyword>
<proteinExistence type="predicted"/>
<dbReference type="PROSITE" id="PS50111">
    <property type="entry name" value="CHEMOTAXIS_TRANSDUC_2"/>
    <property type="match status" value="1"/>
</dbReference>
<dbReference type="GO" id="GO:0007165">
    <property type="term" value="P:signal transduction"/>
    <property type="evidence" value="ECO:0007669"/>
    <property type="project" value="UniProtKB-KW"/>
</dbReference>
<dbReference type="SMART" id="SM00283">
    <property type="entry name" value="MA"/>
    <property type="match status" value="1"/>
</dbReference>
<dbReference type="EMBL" id="CP041666">
    <property type="protein sequence ID" value="QDP38990.1"/>
    <property type="molecule type" value="Genomic_DNA"/>
</dbReference>
<dbReference type="RefSeq" id="WP_143891740.1">
    <property type="nucleotide sequence ID" value="NZ_CP041666.1"/>
</dbReference>
<dbReference type="Pfam" id="PF00015">
    <property type="entry name" value="MCPsignal"/>
    <property type="match status" value="1"/>
</dbReference>
<gene>
    <name evidence="5" type="ORF">FN924_01420</name>
</gene>
<dbReference type="Proteomes" id="UP000315215">
    <property type="component" value="Chromosome"/>
</dbReference>